<organism evidence="1 2">
    <name type="scientific">Ambrosiozyma monospora</name>
    <name type="common">Yeast</name>
    <name type="synonym">Endomycopsis monosporus</name>
    <dbReference type="NCBI Taxonomy" id="43982"/>
    <lineage>
        <taxon>Eukaryota</taxon>
        <taxon>Fungi</taxon>
        <taxon>Dikarya</taxon>
        <taxon>Ascomycota</taxon>
        <taxon>Saccharomycotina</taxon>
        <taxon>Pichiomycetes</taxon>
        <taxon>Pichiales</taxon>
        <taxon>Pichiaceae</taxon>
        <taxon>Ambrosiozyma</taxon>
    </lineage>
</organism>
<comment type="caution">
    <text evidence="1">The sequence shown here is derived from an EMBL/GenBank/DDBJ whole genome shotgun (WGS) entry which is preliminary data.</text>
</comment>
<dbReference type="EMBL" id="BSXS01000143">
    <property type="protein sequence ID" value="GME71066.1"/>
    <property type="molecule type" value="Genomic_DNA"/>
</dbReference>
<dbReference type="Proteomes" id="UP001165064">
    <property type="component" value="Unassembled WGS sequence"/>
</dbReference>
<evidence type="ECO:0000313" key="1">
    <source>
        <dbReference type="EMBL" id="GME71066.1"/>
    </source>
</evidence>
<reference evidence="1" key="1">
    <citation type="submission" date="2023-04" db="EMBL/GenBank/DDBJ databases">
        <title>Ambrosiozyma monospora NBRC 10751.</title>
        <authorList>
            <person name="Ichikawa N."/>
            <person name="Sato H."/>
            <person name="Tonouchi N."/>
        </authorList>
    </citation>
    <scope>NUCLEOTIDE SEQUENCE</scope>
    <source>
        <strain evidence="1">NBRC 10751</strain>
    </source>
</reference>
<sequence length="342" mass="39118">MFTSMFPIIHQELISSCPNLEDVVYFCSFPNRRVVETAGEFPVFRIASDTITHYMYECHGFGWQCEISGLTHLKSLVLGGVIRGSVIGRCIPDSVEHLEIESCSLLDLEDFSCAYLFKLPKALKRLKVDDSKVCFKNLMSLKCLEKVMLKFRDRETGAVTLATPGEGQMSNKRLQHWSSLRIVSKIVSELPVSVIFLEIDYPNEFFYNSHLDLRYLEQLAELQIGGASITHYKVFEKLPLELLKLVIYYHPIELTEDEQFESDVDGSKSGQTKFTLDLGFHQFKTAKNFRSSQIVIENNDEEKVDEEDVCDVTVKLSSSLVRCLSNYIIDSNYKCQFCITDT</sequence>
<evidence type="ECO:0000313" key="2">
    <source>
        <dbReference type="Proteomes" id="UP001165064"/>
    </source>
</evidence>
<protein>
    <submittedName>
        <fullName evidence="1">Unnamed protein product</fullName>
    </submittedName>
</protein>
<accession>A0ACB5SSF4</accession>
<name>A0ACB5SSF4_AMBMO</name>
<keyword evidence="2" id="KW-1185">Reference proteome</keyword>
<gene>
    <name evidence="1" type="ORF">Amon02_000044300</name>
</gene>
<proteinExistence type="predicted"/>